<proteinExistence type="predicted"/>
<dbReference type="Proteomes" id="UP000005384">
    <property type="component" value="Unassembled WGS sequence"/>
</dbReference>
<evidence type="ECO:0000313" key="2">
    <source>
        <dbReference type="Proteomes" id="UP000005384"/>
    </source>
</evidence>
<sequence length="266" mass="31040">MNVIVFDLLCSQPVGKVKFHGGGEYTKTVFKFFADSYSGASKIVACFNKKKFIDDWLIEMMKAKDIILEQVESSQDIVDVLSKYKNKNMEVRFFAGLAYGYNGLKFPDNIIKIGTCHGLRAIEKQTDDYLFLYYKSFDLFKEIIKKFLKKPLYKKYYRTYQSVIRDFDMILTDSQHSLYSIKLNYSNFIAEKEFYVLYPLTQLDSENALVSNKVNEEKFIMMISADRWIKNSYRGIMAIDDLYEKGLLNGVKTKVYGNAPDKIKKE</sequence>
<protein>
    <recommendedName>
        <fullName evidence="3">Polysaccharide pyruvyl transferase domain-containing protein</fullName>
    </recommendedName>
</protein>
<dbReference type="PATRIC" id="fig|742737.3.peg.692"/>
<evidence type="ECO:0008006" key="3">
    <source>
        <dbReference type="Google" id="ProtNLM"/>
    </source>
</evidence>
<accession>G5IB18</accession>
<dbReference type="EMBL" id="ADLN01000005">
    <property type="protein sequence ID" value="EHI61333.1"/>
    <property type="molecule type" value="Genomic_DNA"/>
</dbReference>
<evidence type="ECO:0000313" key="1">
    <source>
        <dbReference type="EMBL" id="EHI61333.1"/>
    </source>
</evidence>
<comment type="caution">
    <text evidence="1">The sequence shown here is derived from an EMBL/GenBank/DDBJ whole genome shotgun (WGS) entry which is preliminary data.</text>
</comment>
<name>G5IB18_9FIRM</name>
<keyword evidence="2" id="KW-1185">Reference proteome</keyword>
<dbReference type="AlphaFoldDB" id="G5IB18"/>
<dbReference type="RefSeq" id="WP_006778681.1">
    <property type="nucleotide sequence ID" value="NZ_JH379027.1"/>
</dbReference>
<gene>
    <name evidence="1" type="ORF">HMPREF9473_00695</name>
</gene>
<dbReference type="HOGENOM" id="CLU_1044983_0_0_9"/>
<reference evidence="1 2" key="1">
    <citation type="submission" date="2011-08" db="EMBL/GenBank/DDBJ databases">
        <title>The Genome Sequence of Clostridium hathewayi WAL-18680.</title>
        <authorList>
            <consortium name="The Broad Institute Genome Sequencing Platform"/>
            <person name="Earl A."/>
            <person name="Ward D."/>
            <person name="Feldgarden M."/>
            <person name="Gevers D."/>
            <person name="Finegold S.M."/>
            <person name="Summanen P.H."/>
            <person name="Molitoris D.R."/>
            <person name="Song M."/>
            <person name="Daigneault M."/>
            <person name="Allen-Vercoe E."/>
            <person name="Young S.K."/>
            <person name="Zeng Q."/>
            <person name="Gargeya S."/>
            <person name="Fitzgerald M."/>
            <person name="Haas B."/>
            <person name="Abouelleil A."/>
            <person name="Alvarado L."/>
            <person name="Arachchi H.M."/>
            <person name="Berlin A."/>
            <person name="Brown A."/>
            <person name="Chapman S.B."/>
            <person name="Chen Z."/>
            <person name="Dunbar C."/>
            <person name="Freedman E."/>
            <person name="Gearin G."/>
            <person name="Gellesch M."/>
            <person name="Goldberg J."/>
            <person name="Griggs A."/>
            <person name="Gujja S."/>
            <person name="Heiman D."/>
            <person name="Howarth C."/>
            <person name="Larson L."/>
            <person name="Lui A."/>
            <person name="MacDonald P.J.P."/>
            <person name="Montmayeur A."/>
            <person name="Murphy C."/>
            <person name="Neiman D."/>
            <person name="Pearson M."/>
            <person name="Priest M."/>
            <person name="Roberts A."/>
            <person name="Saif S."/>
            <person name="Shea T."/>
            <person name="Shenoy N."/>
            <person name="Sisk P."/>
            <person name="Stolte C."/>
            <person name="Sykes S."/>
            <person name="Wortman J."/>
            <person name="Nusbaum C."/>
            <person name="Birren B."/>
        </authorList>
    </citation>
    <scope>NUCLEOTIDE SEQUENCE [LARGE SCALE GENOMIC DNA]</scope>
    <source>
        <strain evidence="1 2">WAL-18680</strain>
    </source>
</reference>
<organism evidence="1 2">
    <name type="scientific">Hungatella hathewayi WAL-18680</name>
    <dbReference type="NCBI Taxonomy" id="742737"/>
    <lineage>
        <taxon>Bacteria</taxon>
        <taxon>Bacillati</taxon>
        <taxon>Bacillota</taxon>
        <taxon>Clostridia</taxon>
        <taxon>Lachnospirales</taxon>
        <taxon>Lachnospiraceae</taxon>
        <taxon>Hungatella</taxon>
    </lineage>
</organism>